<proteinExistence type="predicted"/>
<keyword evidence="3" id="KW-0670">Pyruvate</keyword>
<organism evidence="3 4">
    <name type="scientific">Acidilutibacter cellobiosedens</name>
    <dbReference type="NCBI Taxonomy" id="2507161"/>
    <lineage>
        <taxon>Bacteria</taxon>
        <taxon>Bacillati</taxon>
        <taxon>Bacillota</taxon>
        <taxon>Tissierellia</taxon>
        <taxon>Tissierellales</taxon>
        <taxon>Acidilutibacteraceae</taxon>
        <taxon>Acidilutibacter</taxon>
    </lineage>
</organism>
<gene>
    <name evidence="3" type="ORF">EQM13_05470</name>
</gene>
<protein>
    <submittedName>
        <fullName evidence="3">Pyruvate synthase subunit beta</fullName>
    </submittedName>
</protein>
<dbReference type="SUPFAM" id="SSF52518">
    <property type="entry name" value="Thiamin diphosphate-binding fold (THDP-binding)"/>
    <property type="match status" value="1"/>
</dbReference>
<dbReference type="OrthoDB" id="9775140at2"/>
<dbReference type="InterPro" id="IPR029061">
    <property type="entry name" value="THDP-binding"/>
</dbReference>
<dbReference type="CDD" id="cd03376">
    <property type="entry name" value="TPP_PFOR_porB_like"/>
    <property type="match status" value="1"/>
</dbReference>
<dbReference type="GO" id="GO:0016491">
    <property type="term" value="F:oxidoreductase activity"/>
    <property type="evidence" value="ECO:0007669"/>
    <property type="project" value="UniProtKB-KW"/>
</dbReference>
<evidence type="ECO:0000313" key="4">
    <source>
        <dbReference type="Proteomes" id="UP000287969"/>
    </source>
</evidence>
<dbReference type="Gene3D" id="3.40.50.970">
    <property type="match status" value="2"/>
</dbReference>
<accession>A0A410QAS0</accession>
<dbReference type="PANTHER" id="PTHR42897">
    <property type="entry name" value="PYRUVATE SYNTHASE SUBUNIT PORB"/>
    <property type="match status" value="1"/>
</dbReference>
<name>A0A410QAS0_9FIRM</name>
<sequence>MIKMKELSDEELFYGHKACQGCGAGIVSRLAMKILGDKTIVVLPASCISSVTTIYPQMSFFTNSMTSSFPATGAVLSGISAACKAKGLNDVNVLGLAGDGGTADIGIQALSGAVERGNDFIYICYDNEAYMNTGIQRSSLTPYGAWTTTTPTNDGALGETKFKKNLFEIMMAHRIPYCATASVGYPFDFINKVTKAKKIKGPKFIHVLSPCPTGWGFDTDKTVEIGKLAVQTGLWYLAEYEKGKIRINIEPKSFKPVSEYLGGQKRFRHLNKGDFEVIEKHRDREWKALKNLVED</sequence>
<dbReference type="InterPro" id="IPR011766">
    <property type="entry name" value="TPP_enzyme_TPP-bd"/>
</dbReference>
<dbReference type="PANTHER" id="PTHR42897:SF1">
    <property type="entry name" value="2-OXOACID OXIDOREDUCTASE (FERREDOXIN)"/>
    <property type="match status" value="1"/>
</dbReference>
<dbReference type="KEGG" id="spoa:EQM13_05470"/>
<dbReference type="AlphaFoldDB" id="A0A410QAS0"/>
<evidence type="ECO:0000259" key="2">
    <source>
        <dbReference type="Pfam" id="PF02775"/>
    </source>
</evidence>
<dbReference type="RefSeq" id="WP_071140097.1">
    <property type="nucleotide sequence ID" value="NZ_CP035282.1"/>
</dbReference>
<dbReference type="Proteomes" id="UP000287969">
    <property type="component" value="Chromosome"/>
</dbReference>
<feature type="domain" description="Thiamine pyrophosphate enzyme TPP-binding" evidence="2">
    <location>
        <begin position="54"/>
        <end position="207"/>
    </location>
</feature>
<evidence type="ECO:0000313" key="3">
    <source>
        <dbReference type="EMBL" id="QAT61070.1"/>
    </source>
</evidence>
<evidence type="ECO:0000256" key="1">
    <source>
        <dbReference type="ARBA" id="ARBA00023002"/>
    </source>
</evidence>
<dbReference type="EMBL" id="CP035282">
    <property type="protein sequence ID" value="QAT61070.1"/>
    <property type="molecule type" value="Genomic_DNA"/>
</dbReference>
<reference evidence="4" key="1">
    <citation type="submission" date="2019-01" db="EMBL/GenBank/DDBJ databases">
        <title>Draft genomes of a novel of Sporanaerobacter strains.</title>
        <authorList>
            <person name="Ma S."/>
        </authorList>
    </citation>
    <scope>NUCLEOTIDE SEQUENCE [LARGE SCALE GENOMIC DNA]</scope>
    <source>
        <strain evidence="4">NJN-17</strain>
    </source>
</reference>
<dbReference type="Pfam" id="PF02775">
    <property type="entry name" value="TPP_enzyme_C"/>
    <property type="match status" value="1"/>
</dbReference>
<dbReference type="GO" id="GO:0030976">
    <property type="term" value="F:thiamine pyrophosphate binding"/>
    <property type="evidence" value="ECO:0007669"/>
    <property type="project" value="InterPro"/>
</dbReference>
<keyword evidence="4" id="KW-1185">Reference proteome</keyword>
<dbReference type="InterPro" id="IPR051479">
    <property type="entry name" value="PorB-like"/>
</dbReference>
<keyword evidence="1" id="KW-0560">Oxidoreductase</keyword>